<reference evidence="2" key="1">
    <citation type="submission" date="2017-01" db="EMBL/GenBank/DDBJ databases">
        <authorList>
            <person name="Wang Y."/>
            <person name="White M."/>
            <person name="Kvist S."/>
            <person name="Moncalvo J.-M."/>
        </authorList>
    </citation>
    <scope>NUCLEOTIDE SEQUENCE [LARGE SCALE GENOMIC DNA]</scope>
    <source>
        <strain evidence="2">ID-206-W2</strain>
    </source>
</reference>
<protein>
    <submittedName>
        <fullName evidence="1">Uncharacterized protein</fullName>
    </submittedName>
</protein>
<proteinExistence type="predicted"/>
<comment type="caution">
    <text evidence="1">The sequence shown here is derived from an EMBL/GenBank/DDBJ whole genome shotgun (WGS) entry which is preliminary data.</text>
</comment>
<dbReference type="Proteomes" id="UP000187429">
    <property type="component" value="Unassembled WGS sequence"/>
</dbReference>
<evidence type="ECO:0000313" key="1">
    <source>
        <dbReference type="EMBL" id="OMJ26871.1"/>
    </source>
</evidence>
<dbReference type="EMBL" id="LSSM01001309">
    <property type="protein sequence ID" value="OMJ26871.1"/>
    <property type="molecule type" value="Genomic_DNA"/>
</dbReference>
<keyword evidence="2" id="KW-1185">Reference proteome</keyword>
<accession>A0A1R1YIY4</accession>
<evidence type="ECO:0000313" key="2">
    <source>
        <dbReference type="Proteomes" id="UP000187429"/>
    </source>
</evidence>
<organism evidence="1 2">
    <name type="scientific">Smittium culicis</name>
    <dbReference type="NCBI Taxonomy" id="133412"/>
    <lineage>
        <taxon>Eukaryota</taxon>
        <taxon>Fungi</taxon>
        <taxon>Fungi incertae sedis</taxon>
        <taxon>Zoopagomycota</taxon>
        <taxon>Kickxellomycotina</taxon>
        <taxon>Harpellomycetes</taxon>
        <taxon>Harpellales</taxon>
        <taxon>Legeriomycetaceae</taxon>
        <taxon>Smittium</taxon>
    </lineage>
</organism>
<dbReference type="AlphaFoldDB" id="A0A1R1YIY4"/>
<sequence>MYKCSGHAGAVQKFVCFQLKIMFDCTSSKLDQRLFRLPPQEVYQPAPIGTEHIPSSSHKMRSMAADFPTLAAISGCLVDF</sequence>
<name>A0A1R1YIY4_9FUNG</name>
<gene>
    <name evidence="1" type="ORF">AYI69_g3714</name>
</gene>